<dbReference type="RefSeq" id="WP_041900271.1">
    <property type="nucleotide sequence ID" value="NZ_CP010086.2"/>
</dbReference>
<proteinExistence type="predicted"/>
<dbReference type="KEGG" id="cbei:LF65_05270"/>
<gene>
    <name evidence="2" type="ORF">LF65_05270</name>
</gene>
<dbReference type="PANTHER" id="PTHR22916">
    <property type="entry name" value="GLYCOSYLTRANSFERASE"/>
    <property type="match status" value="1"/>
</dbReference>
<feature type="domain" description="Glycosyltransferase 2-like" evidence="1">
    <location>
        <begin position="3"/>
        <end position="138"/>
    </location>
</feature>
<dbReference type="SUPFAM" id="SSF53448">
    <property type="entry name" value="Nucleotide-diphospho-sugar transferases"/>
    <property type="match status" value="1"/>
</dbReference>
<dbReference type="EMBL" id="CP010086">
    <property type="protein sequence ID" value="AJH01795.1"/>
    <property type="molecule type" value="Genomic_DNA"/>
</dbReference>
<dbReference type="PANTHER" id="PTHR22916:SF3">
    <property type="entry name" value="UDP-GLCNAC:BETAGAL BETA-1,3-N-ACETYLGLUCOSAMINYLTRANSFERASE-LIKE PROTEIN 1"/>
    <property type="match status" value="1"/>
</dbReference>
<keyword evidence="2" id="KW-0808">Transferase</keyword>
<dbReference type="InterPro" id="IPR029044">
    <property type="entry name" value="Nucleotide-diphossugar_trans"/>
</dbReference>
<dbReference type="Gene3D" id="3.90.550.10">
    <property type="entry name" value="Spore Coat Polysaccharide Biosynthesis Protein SpsA, Chain A"/>
    <property type="match status" value="1"/>
</dbReference>
<dbReference type="GO" id="GO:0016758">
    <property type="term" value="F:hexosyltransferase activity"/>
    <property type="evidence" value="ECO:0007669"/>
    <property type="project" value="UniProtKB-ARBA"/>
</dbReference>
<organism evidence="2 3">
    <name type="scientific">Clostridium beijerinckii</name>
    <name type="common">Clostridium MP</name>
    <dbReference type="NCBI Taxonomy" id="1520"/>
    <lineage>
        <taxon>Bacteria</taxon>
        <taxon>Bacillati</taxon>
        <taxon>Bacillota</taxon>
        <taxon>Clostridia</taxon>
        <taxon>Eubacteriales</taxon>
        <taxon>Clostridiaceae</taxon>
        <taxon>Clostridium</taxon>
    </lineage>
</organism>
<dbReference type="CDD" id="cd00761">
    <property type="entry name" value="Glyco_tranf_GTA_type"/>
    <property type="match status" value="1"/>
</dbReference>
<sequence>MISVIIPVYNVEEYIKECLDSLLMQTYKDLQILIVDDGSTDKTMDIVKDYEDKFEDFTILYQKNQGVSVARNTAFDYIKGEYTIYIDPDDFLESDMLENMYNRAEKVNVDIVISEYYVYYDEKDSRNYIEKYRVDSRKIYNNHEVMNLMLNYELQGQLWNKFFRTELLKQIKFKFEPHRYIQDAFPVFKAIHSSKGIAFIDKPLYYYRQRATSTVHKKNAKLAEDYYFAMSSIINYIEDKNIKVDKKSLSIFRIKVLSHFIAHYTNAHEGNNLKSFRESKYNELSVKNKDFLFLKEITKDDKLKLFLWNCGLYPVLKKIKNR</sequence>
<dbReference type="Pfam" id="PF00535">
    <property type="entry name" value="Glycos_transf_2"/>
    <property type="match status" value="1"/>
</dbReference>
<dbReference type="AlphaFoldDB" id="A0A0B5QHG5"/>
<dbReference type="OrthoDB" id="9807674at2"/>
<reference evidence="3" key="1">
    <citation type="submission" date="2014-12" db="EMBL/GenBank/DDBJ databases">
        <title>Genome sequence of Clostridium beijerinckii strain 59B.</title>
        <authorList>
            <person name="Little G.T."/>
            <person name="Minton N.P."/>
        </authorList>
    </citation>
    <scope>NUCLEOTIDE SEQUENCE [LARGE SCALE GENOMIC DNA]</scope>
    <source>
        <strain evidence="3">59B</strain>
    </source>
</reference>
<dbReference type="STRING" id="1520.LF65_05270"/>
<evidence type="ECO:0000259" key="1">
    <source>
        <dbReference type="Pfam" id="PF00535"/>
    </source>
</evidence>
<evidence type="ECO:0000313" key="2">
    <source>
        <dbReference type="EMBL" id="AJH01795.1"/>
    </source>
</evidence>
<name>A0A0B5QHG5_CLOBE</name>
<protein>
    <submittedName>
        <fullName evidence="2">Glycosyl transferase</fullName>
    </submittedName>
</protein>
<dbReference type="InterPro" id="IPR001173">
    <property type="entry name" value="Glyco_trans_2-like"/>
</dbReference>
<evidence type="ECO:0000313" key="3">
    <source>
        <dbReference type="Proteomes" id="UP000031866"/>
    </source>
</evidence>
<accession>A0A0B5QHG5</accession>
<dbReference type="Proteomes" id="UP000031866">
    <property type="component" value="Chromosome"/>
</dbReference>